<name>A0ABM1I2F3_POLDO</name>
<dbReference type="SUPFAM" id="SSF75217">
    <property type="entry name" value="alpha/beta knot"/>
    <property type="match status" value="1"/>
</dbReference>
<evidence type="ECO:0000313" key="4">
    <source>
        <dbReference type="Proteomes" id="UP000694924"/>
    </source>
</evidence>
<dbReference type="GeneID" id="107065317"/>
<evidence type="ECO:0000256" key="2">
    <source>
        <dbReference type="ARBA" id="ARBA00022679"/>
    </source>
</evidence>
<proteinExistence type="predicted"/>
<dbReference type="InterPro" id="IPR001537">
    <property type="entry name" value="SpoU_MeTrfase"/>
</dbReference>
<sequence>MDLHEKYMEFPTVSVTIIEIFETKFKDDPFKYLHNVVQLYNNLIKNPVDTKSLQFFNQILCYIYQLKFDHNNKCKFERFNDISIQNVDKIFIHEDQCYTASDISIIYDILLLQMVLYCDIKSIKVKLEQFRNSREFYLNDTNMTELYTKVLECFLDSLNLYCYLFNKDKCNEYKEFVPLFLDDVKFVLKTKDNLQWKSLGSILIKLYNMFDQNNILFLIWDLFLNELKNLPDLLIALNTIVNHDFQLEQDSLRDLYINLYCEDKFWIKIKEGLDSDVKQHKKWALHVLKKVMDFMGDMSKLENLYVTKSVLVPFICDNCSESTKKRNRHKFVLILEALQEVQAHLILPALSHLPYLIMNKRVCKNCLDITWLSSIFKRILKHDNKSLVKQGILIICDFDEIMCDDKFLEFFVNVLNNTFLYEKESNEDKSKVVERLIQLFNDLTESFDSILKKFLHHIISIDWGPVAIFYITYVLSNVFEMNQSRIKLEENDLVAIKSLSKCLRKHSIVLRAASQINIIKMISFSDIMINDLMILSQILYNFTIDEVLKKDSDTWKIIVNWLPKVIKNTSASTYICYSLNQYIVDDKTFYNDIKILVLMICLLHDAKLVFHTQTCVAFLNLKHLFEVLIRSDQRPYSNSQVNVRILILMSYLLNENRNIITQMLSNYGNIALTLVIKYVKKLPNILFEELDEFLNMITTFLNNRDLIILCKETMSMHACNLKMLVANIFDAKSIEYLSLIHVVLLCQNLNIVSCSKDMYEFCIKEMNNFELVVPFEKGSCNINNVKGTIMSRYYVLMTKLMHNYLLQFQSNTWKIDWYQIITKLLDLEGMNIISSIAPLLQAIIENDEIISEEKVTYFKSTIELCWKITFNHKKFNNFSQTVKSLLTVIINPKYLNIPDIETITNQFLDQLIEEGDNMPNLKRILLNRMESLNINHTIFNKINVPTLLLACLLHGYTIRRDKKIENQIYLSIEKDFQELYKLHSMNIDYNIDATVKAHAVILLHKIISKNPEFALIFWQFVNEELKKYIDKRYFKDSYIHRVKHRLMQILLLLEPVLNKESIISVQELICNLMLIESNQHSIRLMQEWLLIRIFVKYTDLHNKLWEFFEEIISKRPGCASSIASVIYHVSLFFFGQAQCDFLTRAMPYIAHCCLGQNFNVRLCNQVILVKLYELSKSSNFDNIVSEYSGIYNATVKHLQEGKSMKDLEKCVEIQDAFYFSAFHPEDDYSLQTIYYEMPRLSTIFIDEWIPLYLFEDLNFIENNNHPLRLRNLSNKLAESKVPSQYTKAGSINRETLIVETESDSTDDLQKKIIPRKLVNSSEYNLSTAMSPMFQIQDKGIILVASLIERPANLGGLIRTCEVFGVQEFIIGNIQHTQDSKFKNVSVSADKWISIQEVKPQQLREYLLTKSKCGWELVGLEQTDKSTDLWSMQFKKKTVLVLGNEKTGIPANIISILDVCVEIPQIGLIRSLNVHVSGAICLWHYAQQHIFTKNS</sequence>
<dbReference type="InterPro" id="IPR044748">
    <property type="entry name" value="Trm3/TARBP1_C"/>
</dbReference>
<keyword evidence="2" id="KW-0808">Transferase</keyword>
<evidence type="ECO:0000313" key="5">
    <source>
        <dbReference type="RefSeq" id="XP_015174390.1"/>
    </source>
</evidence>
<protein>
    <submittedName>
        <fullName evidence="5">Uncharacterized protein LOC107065317</fullName>
    </submittedName>
</protein>
<dbReference type="RefSeq" id="XP_015174390.1">
    <property type="nucleotide sequence ID" value="XM_015318904.1"/>
</dbReference>
<dbReference type="Pfam" id="PF00588">
    <property type="entry name" value="SpoU_methylase"/>
    <property type="match status" value="1"/>
</dbReference>
<dbReference type="CDD" id="cd18091">
    <property type="entry name" value="SpoU-like_TRM3-like"/>
    <property type="match status" value="1"/>
</dbReference>
<dbReference type="InterPro" id="IPR029028">
    <property type="entry name" value="Alpha/beta_knot_MTases"/>
</dbReference>
<keyword evidence="4" id="KW-1185">Reference proteome</keyword>
<dbReference type="InterPro" id="IPR029026">
    <property type="entry name" value="tRNA_m1G_MTases_N"/>
</dbReference>
<evidence type="ECO:0000259" key="3">
    <source>
        <dbReference type="Pfam" id="PF00588"/>
    </source>
</evidence>
<gene>
    <name evidence="5" type="primary">LOC107065317</name>
</gene>
<dbReference type="InterPro" id="IPR045330">
    <property type="entry name" value="TRM3/TARBP1"/>
</dbReference>
<dbReference type="Proteomes" id="UP000694924">
    <property type="component" value="Unplaced"/>
</dbReference>
<accession>A0ABM1I2F3</accession>
<keyword evidence="1" id="KW-0489">Methyltransferase</keyword>
<reference evidence="5" key="1">
    <citation type="submission" date="2025-08" db="UniProtKB">
        <authorList>
            <consortium name="RefSeq"/>
        </authorList>
    </citation>
    <scope>IDENTIFICATION</scope>
    <source>
        <tissue evidence="5">Whole body</tissue>
    </source>
</reference>
<dbReference type="PANTHER" id="PTHR12029:SF11">
    <property type="entry name" value="METHYLTRANSFERASE TARBP1-RELATED"/>
    <property type="match status" value="1"/>
</dbReference>
<evidence type="ECO:0000256" key="1">
    <source>
        <dbReference type="ARBA" id="ARBA00022603"/>
    </source>
</evidence>
<dbReference type="PANTHER" id="PTHR12029">
    <property type="entry name" value="RNA METHYLTRANSFERASE"/>
    <property type="match status" value="1"/>
</dbReference>
<organism evidence="4 5">
    <name type="scientific">Polistes dominula</name>
    <name type="common">European paper wasp</name>
    <name type="synonym">Vespa dominula</name>
    <dbReference type="NCBI Taxonomy" id="743375"/>
    <lineage>
        <taxon>Eukaryota</taxon>
        <taxon>Metazoa</taxon>
        <taxon>Ecdysozoa</taxon>
        <taxon>Arthropoda</taxon>
        <taxon>Hexapoda</taxon>
        <taxon>Insecta</taxon>
        <taxon>Pterygota</taxon>
        <taxon>Neoptera</taxon>
        <taxon>Endopterygota</taxon>
        <taxon>Hymenoptera</taxon>
        <taxon>Apocrita</taxon>
        <taxon>Aculeata</taxon>
        <taxon>Vespoidea</taxon>
        <taxon>Vespidae</taxon>
        <taxon>Polistinae</taxon>
        <taxon>Polistini</taxon>
        <taxon>Polistes</taxon>
    </lineage>
</organism>
<feature type="domain" description="tRNA/rRNA methyltransferase SpoU type" evidence="3">
    <location>
        <begin position="1340"/>
        <end position="1482"/>
    </location>
</feature>
<dbReference type="Gene3D" id="3.40.1280.10">
    <property type="match status" value="1"/>
</dbReference>